<feature type="signal peptide" evidence="1">
    <location>
        <begin position="1"/>
        <end position="22"/>
    </location>
</feature>
<dbReference type="Proteomes" id="UP000886667">
    <property type="component" value="Unassembled WGS sequence"/>
</dbReference>
<feature type="chain" id="PRO_5038429380" evidence="1">
    <location>
        <begin position="23"/>
        <end position="91"/>
    </location>
</feature>
<evidence type="ECO:0000313" key="3">
    <source>
        <dbReference type="EMBL" id="MCG7946771.1"/>
    </source>
</evidence>
<proteinExistence type="predicted"/>
<accession>A0A9E4KC69</accession>
<evidence type="ECO:0000259" key="2">
    <source>
        <dbReference type="Pfam" id="PF25800"/>
    </source>
</evidence>
<gene>
    <name evidence="3" type="ORF">JAZ07_10550</name>
</gene>
<feature type="domain" description="FimV N-terminal" evidence="2">
    <location>
        <begin position="23"/>
        <end position="91"/>
    </location>
</feature>
<evidence type="ECO:0000313" key="4">
    <source>
        <dbReference type="Proteomes" id="UP000886667"/>
    </source>
</evidence>
<protein>
    <submittedName>
        <fullName evidence="3">Peptidoglycan-binding protein</fullName>
    </submittedName>
</protein>
<evidence type="ECO:0000256" key="1">
    <source>
        <dbReference type="SAM" id="SignalP"/>
    </source>
</evidence>
<name>A0A9E4KC69_9GAMM</name>
<sequence>MIRKLSLAVAVATALSPMGALALGLGEIHPQSALNQTFKADIDLLSVTQEELQDVRVSLASHEAFKKAGMDRPFHLTGLKFTPQLTASGKP</sequence>
<feature type="non-terminal residue" evidence="3">
    <location>
        <position position="91"/>
    </location>
</feature>
<dbReference type="AlphaFoldDB" id="A0A9E4KC69"/>
<reference evidence="3" key="1">
    <citation type="journal article" date="2021" name="Proc. Natl. Acad. Sci. U.S.A.">
        <title>Global biogeography of chemosynthetic symbionts reveals both localized and globally distributed symbiont groups. .</title>
        <authorList>
            <person name="Osvatic J.T."/>
            <person name="Wilkins L.G.E."/>
            <person name="Leibrecht L."/>
            <person name="Leray M."/>
            <person name="Zauner S."/>
            <person name="Polzin J."/>
            <person name="Camacho Y."/>
            <person name="Gros O."/>
            <person name="van Gils J.A."/>
            <person name="Eisen J.A."/>
            <person name="Petersen J.M."/>
            <person name="Yuen B."/>
        </authorList>
    </citation>
    <scope>NUCLEOTIDE SEQUENCE</scope>
    <source>
        <strain evidence="3">MAGclacostrist064TRANS</strain>
    </source>
</reference>
<dbReference type="EMBL" id="JAEPCM010000350">
    <property type="protein sequence ID" value="MCG7946771.1"/>
    <property type="molecule type" value="Genomic_DNA"/>
</dbReference>
<keyword evidence="1" id="KW-0732">Signal</keyword>
<dbReference type="InterPro" id="IPR057840">
    <property type="entry name" value="FimV_N"/>
</dbReference>
<dbReference type="Pfam" id="PF25800">
    <property type="entry name" value="FimV_N"/>
    <property type="match status" value="1"/>
</dbReference>
<comment type="caution">
    <text evidence="3">The sequence shown here is derived from an EMBL/GenBank/DDBJ whole genome shotgun (WGS) entry which is preliminary data.</text>
</comment>
<organism evidence="3 4">
    <name type="scientific">Candidatus Thiodiazotropha taylori</name>
    <dbReference type="NCBI Taxonomy" id="2792791"/>
    <lineage>
        <taxon>Bacteria</taxon>
        <taxon>Pseudomonadati</taxon>
        <taxon>Pseudomonadota</taxon>
        <taxon>Gammaproteobacteria</taxon>
        <taxon>Chromatiales</taxon>
        <taxon>Sedimenticolaceae</taxon>
        <taxon>Candidatus Thiodiazotropha</taxon>
    </lineage>
</organism>